<dbReference type="HOGENOM" id="CLU_2915023_0_0_9"/>
<reference evidence="1" key="1">
    <citation type="submission" date="2009-09" db="EMBL/GenBank/DDBJ databases">
        <authorList>
            <person name="Weinstock G."/>
            <person name="Sodergren E."/>
            <person name="Clifton S."/>
            <person name="Fulton L."/>
            <person name="Fulton B."/>
            <person name="Courtney L."/>
            <person name="Fronick C."/>
            <person name="Harrison M."/>
            <person name="Strong C."/>
            <person name="Farmer C."/>
            <person name="Delahaunty K."/>
            <person name="Markovic C."/>
            <person name="Hall O."/>
            <person name="Minx P."/>
            <person name="Tomlinson C."/>
            <person name="Mitreva M."/>
            <person name="Nelson J."/>
            <person name="Hou S."/>
            <person name="Wollam A."/>
            <person name="Pepin K.H."/>
            <person name="Johnson M."/>
            <person name="Bhonagiri V."/>
            <person name="Nash W.E."/>
            <person name="Warren W."/>
            <person name="Chinwalla A."/>
            <person name="Mardis E.R."/>
            <person name="Wilson R.K."/>
        </authorList>
    </citation>
    <scope>NUCLEOTIDE SEQUENCE [LARGE SCALE GENOMIC DNA]</scope>
    <source>
        <strain evidence="1">DSM 15470</strain>
    </source>
</reference>
<accession>C9LNX3</accession>
<dbReference type="GeneID" id="78277875"/>
<keyword evidence="2" id="KW-1185">Reference proteome</keyword>
<evidence type="ECO:0000313" key="1">
    <source>
        <dbReference type="EMBL" id="EEW97259.1"/>
    </source>
</evidence>
<dbReference type="OrthoDB" id="1634393at2"/>
<dbReference type="RefSeq" id="WP_007070192.1">
    <property type="nucleotide sequence ID" value="NZ_GG698602.1"/>
</dbReference>
<dbReference type="EMBL" id="ACIM02000001">
    <property type="protein sequence ID" value="EEW97259.1"/>
    <property type="molecule type" value="Genomic_DNA"/>
</dbReference>
<proteinExistence type="predicted"/>
<dbReference type="Proteomes" id="UP000004736">
    <property type="component" value="Unassembled WGS sequence"/>
</dbReference>
<comment type="caution">
    <text evidence="1">The sequence shown here is derived from an EMBL/GenBank/DDBJ whole genome shotgun (WGS) entry which is preliminary data.</text>
</comment>
<protein>
    <submittedName>
        <fullName evidence="1">Uncharacterized protein</fullName>
    </submittedName>
</protein>
<evidence type="ECO:0000313" key="2">
    <source>
        <dbReference type="Proteomes" id="UP000004736"/>
    </source>
</evidence>
<dbReference type="AlphaFoldDB" id="C9LNX3"/>
<organism evidence="1 2">
    <name type="scientific">Dialister invisus DSM 15470</name>
    <dbReference type="NCBI Taxonomy" id="592028"/>
    <lineage>
        <taxon>Bacteria</taxon>
        <taxon>Bacillati</taxon>
        <taxon>Bacillota</taxon>
        <taxon>Negativicutes</taxon>
        <taxon>Veillonellales</taxon>
        <taxon>Veillonellaceae</taxon>
        <taxon>Dialister</taxon>
    </lineage>
</organism>
<sequence>MDINEEITKMNLYKTFEPYIDKSVTMEERLKARVRLVDTAPQEAKDALAKWTAMKLKSRLF</sequence>
<gene>
    <name evidence="1" type="ORF">GCWU000321_01247</name>
</gene>
<name>C9LNX3_9FIRM</name>